<dbReference type="STRING" id="205130.ENSMAMP00000003615"/>
<dbReference type="Gene3D" id="2.60.120.650">
    <property type="entry name" value="Cupin"/>
    <property type="match status" value="1"/>
</dbReference>
<dbReference type="GO" id="GO:0046872">
    <property type="term" value="F:metal ion binding"/>
    <property type="evidence" value="ECO:0007669"/>
    <property type="project" value="UniProtKB-KW"/>
</dbReference>
<dbReference type="InterPro" id="IPR041667">
    <property type="entry name" value="Cupin_8"/>
</dbReference>
<dbReference type="GO" id="GO:0051864">
    <property type="term" value="F:histone H3K36 demethylase activity"/>
    <property type="evidence" value="ECO:0007669"/>
    <property type="project" value="TreeGrafter"/>
</dbReference>
<dbReference type="GeneTree" id="ENSGT00940000158074"/>
<organism evidence="13 14">
    <name type="scientific">Mastacembelus armatus</name>
    <name type="common">zig-zag eel</name>
    <dbReference type="NCBI Taxonomy" id="205130"/>
    <lineage>
        <taxon>Eukaryota</taxon>
        <taxon>Metazoa</taxon>
        <taxon>Chordata</taxon>
        <taxon>Craniata</taxon>
        <taxon>Vertebrata</taxon>
        <taxon>Euteleostomi</taxon>
        <taxon>Actinopterygii</taxon>
        <taxon>Neopterygii</taxon>
        <taxon>Teleostei</taxon>
        <taxon>Neoteleostei</taxon>
        <taxon>Acanthomorphata</taxon>
        <taxon>Anabantaria</taxon>
        <taxon>Synbranchiformes</taxon>
        <taxon>Mastacembelidae</taxon>
        <taxon>Mastacembelus</taxon>
    </lineage>
</organism>
<evidence type="ECO:0000256" key="7">
    <source>
        <dbReference type="ARBA" id="ARBA00023004"/>
    </source>
</evidence>
<dbReference type="Ensembl" id="ENSMAMT00000003735.2">
    <property type="protein sequence ID" value="ENSMAMP00000003650.1"/>
    <property type="gene ID" value="ENSMAMG00000002462.2"/>
</dbReference>
<comment type="cofactor">
    <cofactor evidence="1">
        <name>Fe(2+)</name>
        <dbReference type="ChEBI" id="CHEBI:29033"/>
    </cofactor>
</comment>
<keyword evidence="10" id="KW-0539">Nucleus</keyword>
<evidence type="ECO:0000256" key="10">
    <source>
        <dbReference type="ARBA" id="ARBA00023242"/>
    </source>
</evidence>
<reference evidence="13" key="2">
    <citation type="submission" date="2025-09" db="UniProtKB">
        <authorList>
            <consortium name="Ensembl"/>
        </authorList>
    </citation>
    <scope>IDENTIFICATION</scope>
</reference>
<keyword evidence="4" id="KW-0156">Chromatin regulator</keyword>
<dbReference type="SUPFAM" id="SSF51197">
    <property type="entry name" value="Clavaminate synthase-like"/>
    <property type="match status" value="1"/>
</dbReference>
<evidence type="ECO:0000256" key="9">
    <source>
        <dbReference type="ARBA" id="ARBA00023163"/>
    </source>
</evidence>
<evidence type="ECO:0000256" key="4">
    <source>
        <dbReference type="ARBA" id="ARBA00022853"/>
    </source>
</evidence>
<evidence type="ECO:0000259" key="11">
    <source>
        <dbReference type="Pfam" id="PF13621"/>
    </source>
</evidence>
<dbReference type="PANTHER" id="PTHR12461">
    <property type="entry name" value="HYPOXIA-INDUCIBLE FACTOR 1 ALPHA INHIBITOR-RELATED"/>
    <property type="match status" value="1"/>
</dbReference>
<dbReference type="AlphaFoldDB" id="A0A3Q3RKI6"/>
<keyword evidence="14" id="KW-1185">Reference proteome</keyword>
<feature type="domain" description="Cupin-like" evidence="11">
    <location>
        <begin position="178"/>
        <end position="320"/>
    </location>
</feature>
<protein>
    <submittedName>
        <fullName evidence="13">Lysine (K)-specific demethylase 8</fullName>
    </submittedName>
</protein>
<evidence type="ECO:0000256" key="3">
    <source>
        <dbReference type="ARBA" id="ARBA00022723"/>
    </source>
</evidence>
<keyword evidence="6" id="KW-0560">Oxidoreductase</keyword>
<dbReference type="FunCoup" id="A0A3Q3RKI6">
    <property type="interactions" value="800"/>
</dbReference>
<name>A0A3Q3RKI6_9TELE</name>
<sequence length="419" mass="47525">MARLWSKVSVVLPLNEEQFPLQFSDKVESSVVDVLKRCRQQLYSHTSTSRLLDAQIILDISWEKLNTGTWRHVDKEWRRVYSYGCLFKVAALCHEDPSADEILQAIRTCDMGLLMGAAIMDNILQIIVQILQGEVRKSAEEDETNCAEVKKIRLESPDVPVIKENLAIPRIKCPSLESFNTNYLLTLKPVILEGIIDHWPALNDHPWSIEYLRCVAGFRTVPVEVGSRYTDEEWSQTLLTVNEFIDRYILKKDAVEGLGYLAQHQLFDQIPELKEDIRLPDYCCLGEGDEDDITVNAWFGPGSTVSPLHQDPQQNFLAQVTRTALLYESSWLYLIAVHLTYIISSGCGKKIHSPVFPRGHRQTVPSSITAPSQYQSGGIDCPERRCMLNLILGTISNLCDSFHVGGRGESRHREVPRVC</sequence>
<reference evidence="13" key="1">
    <citation type="submission" date="2025-08" db="UniProtKB">
        <authorList>
            <consortium name="Ensembl"/>
        </authorList>
    </citation>
    <scope>IDENTIFICATION</scope>
</reference>
<feature type="domain" description="DM8" evidence="12">
    <location>
        <begin position="53"/>
        <end position="142"/>
    </location>
</feature>
<evidence type="ECO:0000256" key="1">
    <source>
        <dbReference type="ARBA" id="ARBA00001954"/>
    </source>
</evidence>
<comment type="subcellular location">
    <subcellularLocation>
        <location evidence="2">Nucleus</location>
    </subcellularLocation>
</comment>
<evidence type="ECO:0000256" key="8">
    <source>
        <dbReference type="ARBA" id="ARBA00023015"/>
    </source>
</evidence>
<keyword evidence="3" id="KW-0479">Metal-binding</keyword>
<accession>A0A3Q3RKI6</accession>
<dbReference type="Proteomes" id="UP000261640">
    <property type="component" value="Unplaced"/>
</dbReference>
<keyword evidence="5" id="KW-0223">Dioxygenase</keyword>
<evidence type="ECO:0000256" key="2">
    <source>
        <dbReference type="ARBA" id="ARBA00004123"/>
    </source>
</evidence>
<keyword evidence="7" id="KW-0408">Iron</keyword>
<evidence type="ECO:0000313" key="14">
    <source>
        <dbReference type="Proteomes" id="UP000261640"/>
    </source>
</evidence>
<keyword evidence="8" id="KW-0805">Transcription regulation</keyword>
<dbReference type="InterPro" id="IPR056520">
    <property type="entry name" value="ARM_KDM8_N"/>
</dbReference>
<evidence type="ECO:0000313" key="13">
    <source>
        <dbReference type="Ensembl" id="ENSMAMP00000003650.1"/>
    </source>
</evidence>
<proteinExistence type="predicted"/>
<dbReference type="PANTHER" id="PTHR12461:SF106">
    <property type="entry name" value="BIFUNCTIONAL PEPTIDASE AND ARGINYL-HYDROXYLASE JMJD5"/>
    <property type="match status" value="1"/>
</dbReference>
<dbReference type="Pfam" id="PF13621">
    <property type="entry name" value="Cupin_8"/>
    <property type="match status" value="1"/>
</dbReference>
<evidence type="ECO:0000256" key="5">
    <source>
        <dbReference type="ARBA" id="ARBA00022964"/>
    </source>
</evidence>
<dbReference type="Pfam" id="PF24472">
    <property type="entry name" value="ARM_KDM8_N"/>
    <property type="match status" value="1"/>
</dbReference>
<evidence type="ECO:0000256" key="6">
    <source>
        <dbReference type="ARBA" id="ARBA00023002"/>
    </source>
</evidence>
<keyword evidence="9" id="KW-0804">Transcription</keyword>
<dbReference type="GO" id="GO:0005634">
    <property type="term" value="C:nucleus"/>
    <property type="evidence" value="ECO:0007669"/>
    <property type="project" value="UniProtKB-SubCell"/>
</dbReference>
<evidence type="ECO:0000259" key="12">
    <source>
        <dbReference type="Pfam" id="PF24472"/>
    </source>
</evidence>
<dbReference type="InParanoid" id="A0A3Q3RKI6"/>